<accession>A0A6C0RFZ6</accession>
<feature type="chain" id="PRO_5044630530" evidence="1">
    <location>
        <begin position="27"/>
        <end position="316"/>
    </location>
</feature>
<evidence type="ECO:0000313" key="3">
    <source>
        <dbReference type="EMBL" id="QIA08906.1"/>
    </source>
</evidence>
<evidence type="ECO:0000256" key="1">
    <source>
        <dbReference type="SAM" id="SignalP"/>
    </source>
</evidence>
<proteinExistence type="predicted"/>
<gene>
    <name evidence="2" type="ORF">G0Q07_14805</name>
    <name evidence="3" type="ORF">G0Q07_14815</name>
</gene>
<dbReference type="KEGG" id="drc:G0Q07_14815"/>
<reference evidence="3 4" key="1">
    <citation type="submission" date="2020-02" db="EMBL/GenBank/DDBJ databases">
        <title>Genome sequencing for Draconibacterium sp. strain M1.</title>
        <authorList>
            <person name="Park S.-J."/>
        </authorList>
    </citation>
    <scope>NUCLEOTIDE SEQUENCE [LARGE SCALE GENOMIC DNA]</scope>
    <source>
        <strain evidence="3 4">M1</strain>
    </source>
</reference>
<keyword evidence="1" id="KW-0732">Signal</keyword>
<protein>
    <submittedName>
        <fullName evidence="3">Type IX secretion system membrane protein PorP/SprF</fullName>
    </submittedName>
</protein>
<dbReference type="Proteomes" id="UP000474630">
    <property type="component" value="Chromosome"/>
</dbReference>
<dbReference type="EMBL" id="CP048409">
    <property type="protein sequence ID" value="QIA08906.1"/>
    <property type="molecule type" value="Genomic_DNA"/>
</dbReference>
<name>A0A6C0RFZ6_9BACT</name>
<evidence type="ECO:0000313" key="2">
    <source>
        <dbReference type="EMBL" id="QIA08904.1"/>
    </source>
</evidence>
<dbReference type="InterPro" id="IPR019861">
    <property type="entry name" value="PorP/SprF_Bacteroidetes"/>
</dbReference>
<dbReference type="AlphaFoldDB" id="A0A6C0RFZ6"/>
<feature type="signal peptide" evidence="1">
    <location>
        <begin position="1"/>
        <end position="26"/>
    </location>
</feature>
<evidence type="ECO:0000313" key="4">
    <source>
        <dbReference type="Proteomes" id="UP000474630"/>
    </source>
</evidence>
<dbReference type="RefSeq" id="WP_163347505.1">
    <property type="nucleotide sequence ID" value="NZ_CP048409.1"/>
</dbReference>
<dbReference type="NCBIfam" id="TIGR03519">
    <property type="entry name" value="T9SS_PorP_fam"/>
    <property type="match status" value="1"/>
</dbReference>
<dbReference type="EMBL" id="CP048409">
    <property type="protein sequence ID" value="QIA08904.1"/>
    <property type="molecule type" value="Genomic_DNA"/>
</dbReference>
<keyword evidence="4" id="KW-1185">Reference proteome</keyword>
<organism evidence="3 4">
    <name type="scientific">Draconibacterium halophilum</name>
    <dbReference type="NCBI Taxonomy" id="2706887"/>
    <lineage>
        <taxon>Bacteria</taxon>
        <taxon>Pseudomonadati</taxon>
        <taxon>Bacteroidota</taxon>
        <taxon>Bacteroidia</taxon>
        <taxon>Marinilabiliales</taxon>
        <taxon>Prolixibacteraceae</taxon>
        <taxon>Draconibacterium</taxon>
    </lineage>
</organism>
<sequence length="316" mass="35697">MMKAKLNIIKGLGILAIVVAAFTSNAQQDPMYTQYMFNTQTINPAYAGTWESVGFMALGRHQWTGWDGAPETYTFTFQAPLKNERVALGLDLISDKVGLEKRFYMFADYSYLVPISEKTNLRLGLKGGFTNYSNNLNEYGTVDPGDPNFVGEIKNAFKPNFGVGAFLYSKRAFVGFSIPKLVSTKFENDMETFSVEGELRHYFLIAGAVFDLGENLKFKPTAFTKASFTSETGTPVQFDLTGNFLIKERLWLGAMWRSGDSYGFIAQFLFADKLRLGYAIDFSTSNLKNYNNGTHEVMISYELRFKKEKVVSPRYF</sequence>
<dbReference type="KEGG" id="drc:G0Q07_14805"/>
<dbReference type="Pfam" id="PF11751">
    <property type="entry name" value="PorP_SprF"/>
    <property type="match status" value="1"/>
</dbReference>